<reference evidence="3 4" key="1">
    <citation type="submission" date="2024-09" db="EMBL/GenBank/DDBJ databases">
        <authorList>
            <person name="Sun Q."/>
            <person name="Mori K."/>
        </authorList>
    </citation>
    <scope>NUCLEOTIDE SEQUENCE [LARGE SCALE GENOMIC DNA]</scope>
    <source>
        <strain evidence="3 4">TBRC 0563</strain>
    </source>
</reference>
<keyword evidence="2" id="KW-0472">Membrane</keyword>
<feature type="transmembrane region" description="Helical" evidence="2">
    <location>
        <begin position="61"/>
        <end position="81"/>
    </location>
</feature>
<dbReference type="EMBL" id="JBHLZP010000009">
    <property type="protein sequence ID" value="MFB9831128.1"/>
    <property type="molecule type" value="Genomic_DNA"/>
</dbReference>
<gene>
    <name evidence="3" type="ORF">ACFFNX_02880</name>
</gene>
<evidence type="ECO:0000256" key="1">
    <source>
        <dbReference type="SAM" id="MobiDB-lite"/>
    </source>
</evidence>
<dbReference type="RefSeq" id="WP_378194577.1">
    <property type="nucleotide sequence ID" value="NZ_JBHLZP010000009.1"/>
</dbReference>
<proteinExistence type="predicted"/>
<evidence type="ECO:0000313" key="3">
    <source>
        <dbReference type="EMBL" id="MFB9831128.1"/>
    </source>
</evidence>
<feature type="transmembrane region" description="Helical" evidence="2">
    <location>
        <begin position="169"/>
        <end position="189"/>
    </location>
</feature>
<keyword evidence="4" id="KW-1185">Reference proteome</keyword>
<protein>
    <recommendedName>
        <fullName evidence="5">TrbL/VirB6 plasmid conjugal transfer protein</fullName>
    </recommendedName>
</protein>
<feature type="compositionally biased region" description="Pro residues" evidence="1">
    <location>
        <begin position="310"/>
        <end position="338"/>
    </location>
</feature>
<organism evidence="3 4">
    <name type="scientific">Actinoallomurus acaciae</name>
    <dbReference type="NCBI Taxonomy" id="502577"/>
    <lineage>
        <taxon>Bacteria</taxon>
        <taxon>Bacillati</taxon>
        <taxon>Actinomycetota</taxon>
        <taxon>Actinomycetes</taxon>
        <taxon>Streptosporangiales</taxon>
        <taxon>Thermomonosporaceae</taxon>
        <taxon>Actinoallomurus</taxon>
    </lineage>
</organism>
<comment type="caution">
    <text evidence="3">The sequence shown here is derived from an EMBL/GenBank/DDBJ whole genome shotgun (WGS) entry which is preliminary data.</text>
</comment>
<name>A0ABV5Y7X3_9ACTN</name>
<keyword evidence="2" id="KW-1133">Transmembrane helix</keyword>
<feature type="transmembrane region" description="Helical" evidence="2">
    <location>
        <begin position="201"/>
        <end position="224"/>
    </location>
</feature>
<dbReference type="Proteomes" id="UP001589627">
    <property type="component" value="Unassembled WGS sequence"/>
</dbReference>
<sequence length="462" mass="49400">MSCEVGRAIDSWFTGLTTSAIPPVMDFFGKTLLTTPDLDSPSMKHVQSLWSVSETIADTSFGVLVVIGGILLMAGQAIAPGTASKDIVMRLLLAFLAANCSKLIVEQAIKVANALARAFIDYGSAHADPHGAAEVIKGFLVGNIATLGMLSGLITLVAVVLALMVAGGYIMRVTVTMLLVIAAPLALIFHALPQTDGIARLWWRAITGMLAIQVVQSLVFAGAVDVLSAKDGDKVPLVGIPSQKGIVDLLLVVCLLYILARVPSWVSKAVWRGAFGRNPISSAARFLFSVLVLRRVTGALTGTRGGKGAVPPPRPPMPPASPRPTRPMPPLGPNPPTRPGTSVQPELPLRWPAAHGRQLELPNLPPLKPIPDRGIQPQLPLRPKADAPPRWRQGESVPTRPEQLRLPFRLPPRPVQPPLFTDLDPGRRPRPRPESAPPPRRSTPREGGAPPQSPRTPRGDQR</sequence>
<feature type="compositionally biased region" description="Basic and acidic residues" evidence="1">
    <location>
        <begin position="383"/>
        <end position="393"/>
    </location>
</feature>
<keyword evidence="2" id="KW-0812">Transmembrane</keyword>
<feature type="transmembrane region" description="Helical" evidence="2">
    <location>
        <begin position="244"/>
        <end position="262"/>
    </location>
</feature>
<feature type="region of interest" description="Disordered" evidence="1">
    <location>
        <begin position="359"/>
        <end position="462"/>
    </location>
</feature>
<evidence type="ECO:0000256" key="2">
    <source>
        <dbReference type="SAM" id="Phobius"/>
    </source>
</evidence>
<accession>A0ABV5Y7X3</accession>
<feature type="compositionally biased region" description="Basic and acidic residues" evidence="1">
    <location>
        <begin position="424"/>
        <end position="433"/>
    </location>
</feature>
<feature type="region of interest" description="Disordered" evidence="1">
    <location>
        <begin position="302"/>
        <end position="347"/>
    </location>
</feature>
<evidence type="ECO:0000313" key="4">
    <source>
        <dbReference type="Proteomes" id="UP001589627"/>
    </source>
</evidence>
<feature type="transmembrane region" description="Helical" evidence="2">
    <location>
        <begin position="139"/>
        <end position="163"/>
    </location>
</feature>
<evidence type="ECO:0008006" key="5">
    <source>
        <dbReference type="Google" id="ProtNLM"/>
    </source>
</evidence>